<dbReference type="Gene3D" id="3.40.50.20">
    <property type="match status" value="1"/>
</dbReference>
<organism evidence="3 4">
    <name type="scientific">Sulfitobacter undariae</name>
    <dbReference type="NCBI Taxonomy" id="1563671"/>
    <lineage>
        <taxon>Bacteria</taxon>
        <taxon>Pseudomonadati</taxon>
        <taxon>Pseudomonadota</taxon>
        <taxon>Alphaproteobacteria</taxon>
        <taxon>Rhodobacterales</taxon>
        <taxon>Roseobacteraceae</taxon>
        <taxon>Sulfitobacter</taxon>
    </lineage>
</organism>
<gene>
    <name evidence="3" type="ORF">GGR95_002206</name>
</gene>
<feature type="domain" description="LpxI N-terminal" evidence="2">
    <location>
        <begin position="3"/>
        <end position="126"/>
    </location>
</feature>
<protein>
    <recommendedName>
        <fullName evidence="5">Phosphatidate cytidylyltransferase</fullName>
    </recommendedName>
</protein>
<keyword evidence="4" id="KW-1185">Reference proteome</keyword>
<feature type="domain" description="LpxI C-terminal" evidence="1">
    <location>
        <begin position="131"/>
        <end position="256"/>
    </location>
</feature>
<dbReference type="AlphaFoldDB" id="A0A7W6E9P6"/>
<proteinExistence type="predicted"/>
<dbReference type="InterPro" id="IPR010415">
    <property type="entry name" value="LpxI_C"/>
</dbReference>
<sequence length="261" mass="27383">MTLALIVGCGDLPALVAGAVDTPPLICGYEGLSVEGIIPDLTFRLETLGSLLLELGNRGITQVCFVGALERPALDPSKLDAETAPLVPLFMEALQSGDDGALRVIVELFEKTGFEVLAAHEIAPNLLAQGGVYGSEWPDAQMRKDAEVAANHILEMSPKDIGQACVVAAGRVVAMEDVRGTDAMLGDLRKVKDGILFKGPKAKQTRKVDLPTVGPETMVAAHAAGLRGVVVDAGDVLVLHPEKCAERADALGLVFWARTGA</sequence>
<reference evidence="3 4" key="1">
    <citation type="submission" date="2020-08" db="EMBL/GenBank/DDBJ databases">
        <title>Genomic Encyclopedia of Type Strains, Phase IV (KMG-IV): sequencing the most valuable type-strain genomes for metagenomic binning, comparative biology and taxonomic classification.</title>
        <authorList>
            <person name="Goeker M."/>
        </authorList>
    </citation>
    <scope>NUCLEOTIDE SEQUENCE [LARGE SCALE GENOMIC DNA]</scope>
    <source>
        <strain evidence="3 4">DSM 102234</strain>
    </source>
</reference>
<evidence type="ECO:0000313" key="3">
    <source>
        <dbReference type="EMBL" id="MBB3994560.1"/>
    </source>
</evidence>
<dbReference type="Gene3D" id="3.40.140.80">
    <property type="match status" value="1"/>
</dbReference>
<comment type="caution">
    <text evidence="3">The sequence shown here is derived from an EMBL/GenBank/DDBJ whole genome shotgun (WGS) entry which is preliminary data.</text>
</comment>
<accession>A0A7W6E9P6</accession>
<name>A0A7W6E9P6_9RHOB</name>
<dbReference type="Proteomes" id="UP000530268">
    <property type="component" value="Unassembled WGS sequence"/>
</dbReference>
<evidence type="ECO:0000313" key="4">
    <source>
        <dbReference type="Proteomes" id="UP000530268"/>
    </source>
</evidence>
<dbReference type="Pfam" id="PF06230">
    <property type="entry name" value="LpxI_C"/>
    <property type="match status" value="1"/>
</dbReference>
<dbReference type="InterPro" id="IPR053174">
    <property type="entry name" value="LpxI"/>
</dbReference>
<evidence type="ECO:0000259" key="1">
    <source>
        <dbReference type="Pfam" id="PF06230"/>
    </source>
</evidence>
<dbReference type="EMBL" id="JACIEI010000006">
    <property type="protein sequence ID" value="MBB3994560.1"/>
    <property type="molecule type" value="Genomic_DNA"/>
</dbReference>
<evidence type="ECO:0008006" key="5">
    <source>
        <dbReference type="Google" id="ProtNLM"/>
    </source>
</evidence>
<dbReference type="PANTHER" id="PTHR39962">
    <property type="entry name" value="BLL4848 PROTEIN"/>
    <property type="match status" value="1"/>
</dbReference>
<dbReference type="Pfam" id="PF17930">
    <property type="entry name" value="LpxI_N"/>
    <property type="match status" value="1"/>
</dbReference>
<dbReference type="InterPro" id="IPR043167">
    <property type="entry name" value="LpxI_C_sf"/>
</dbReference>
<dbReference type="InterPro" id="IPR041255">
    <property type="entry name" value="LpxI_N"/>
</dbReference>
<dbReference type="RefSeq" id="WP_184565684.1">
    <property type="nucleotide sequence ID" value="NZ_JACIEI010000006.1"/>
</dbReference>
<dbReference type="PANTHER" id="PTHR39962:SF1">
    <property type="entry name" value="LPXI FAMILY PROTEIN"/>
    <property type="match status" value="1"/>
</dbReference>
<evidence type="ECO:0000259" key="2">
    <source>
        <dbReference type="Pfam" id="PF17930"/>
    </source>
</evidence>